<gene>
    <name evidence="2" type="ORF">COD19_24940</name>
</gene>
<feature type="transmembrane region" description="Helical" evidence="1">
    <location>
        <begin position="6"/>
        <end position="22"/>
    </location>
</feature>
<feature type="transmembrane region" description="Helical" evidence="1">
    <location>
        <begin position="336"/>
        <end position="356"/>
    </location>
</feature>
<dbReference type="RefSeq" id="WP_098883009.1">
    <property type="nucleotide sequence ID" value="NZ_NUMG01000041.1"/>
</dbReference>
<evidence type="ECO:0000256" key="1">
    <source>
        <dbReference type="SAM" id="Phobius"/>
    </source>
</evidence>
<keyword evidence="1" id="KW-1133">Transmembrane helix</keyword>
<dbReference type="Proteomes" id="UP000225766">
    <property type="component" value="Unassembled WGS sequence"/>
</dbReference>
<feature type="transmembrane region" description="Helical" evidence="1">
    <location>
        <begin position="133"/>
        <end position="156"/>
    </location>
</feature>
<dbReference type="Pfam" id="PF14897">
    <property type="entry name" value="EpsG"/>
    <property type="match status" value="1"/>
</dbReference>
<evidence type="ECO:0000313" key="2">
    <source>
        <dbReference type="EMBL" id="PGT97396.1"/>
    </source>
</evidence>
<organism evidence="2 3">
    <name type="scientific">Bacillus cereus</name>
    <dbReference type="NCBI Taxonomy" id="1396"/>
    <lineage>
        <taxon>Bacteria</taxon>
        <taxon>Bacillati</taxon>
        <taxon>Bacillota</taxon>
        <taxon>Bacilli</taxon>
        <taxon>Bacillales</taxon>
        <taxon>Bacillaceae</taxon>
        <taxon>Bacillus</taxon>
        <taxon>Bacillus cereus group</taxon>
    </lineage>
</organism>
<feature type="transmembrane region" description="Helical" evidence="1">
    <location>
        <begin position="162"/>
        <end position="185"/>
    </location>
</feature>
<evidence type="ECO:0008006" key="4">
    <source>
        <dbReference type="Google" id="ProtNLM"/>
    </source>
</evidence>
<feature type="transmembrane region" description="Helical" evidence="1">
    <location>
        <begin position="287"/>
        <end position="306"/>
    </location>
</feature>
<feature type="transmembrane region" description="Helical" evidence="1">
    <location>
        <begin position="312"/>
        <end position="329"/>
    </location>
</feature>
<feature type="transmembrane region" description="Helical" evidence="1">
    <location>
        <begin position="29"/>
        <end position="46"/>
    </location>
</feature>
<accession>A0A2C1LFY0</accession>
<keyword evidence="1" id="KW-0812">Transmembrane</keyword>
<name>A0A2C1LFY0_BACCE</name>
<dbReference type="EMBL" id="NUMG01000041">
    <property type="protein sequence ID" value="PGT97396.1"/>
    <property type="molecule type" value="Genomic_DNA"/>
</dbReference>
<comment type="caution">
    <text evidence="2">The sequence shown here is derived from an EMBL/GenBank/DDBJ whole genome shotgun (WGS) entry which is preliminary data.</text>
</comment>
<feature type="transmembrane region" description="Helical" evidence="1">
    <location>
        <begin position="94"/>
        <end position="113"/>
    </location>
</feature>
<keyword evidence="1" id="KW-0472">Membrane</keyword>
<dbReference type="AlphaFoldDB" id="A0A2C1LFY0"/>
<evidence type="ECO:0000313" key="3">
    <source>
        <dbReference type="Proteomes" id="UP000225766"/>
    </source>
</evidence>
<feature type="transmembrane region" description="Helical" evidence="1">
    <location>
        <begin position="197"/>
        <end position="220"/>
    </location>
</feature>
<reference evidence="2 3" key="1">
    <citation type="submission" date="2017-09" db="EMBL/GenBank/DDBJ databases">
        <title>Large-scale bioinformatics analysis of Bacillus genomes uncovers conserved roles of natural products in bacterial physiology.</title>
        <authorList>
            <consortium name="Agbiome Team Llc"/>
            <person name="Bleich R.M."/>
            <person name="Grubbs K.J."/>
            <person name="Santa Maria K.C."/>
            <person name="Allen S.E."/>
            <person name="Farag S."/>
            <person name="Shank E.A."/>
            <person name="Bowers A."/>
        </authorList>
    </citation>
    <scope>NUCLEOTIDE SEQUENCE [LARGE SCALE GENOMIC DNA]</scope>
    <source>
        <strain evidence="2 3">AFS040105</strain>
    </source>
</reference>
<feature type="transmembrane region" description="Helical" evidence="1">
    <location>
        <begin position="240"/>
        <end position="259"/>
    </location>
</feature>
<protein>
    <recommendedName>
        <fullName evidence="4">EpsG family protein</fullName>
    </recommendedName>
</protein>
<dbReference type="InterPro" id="IPR049458">
    <property type="entry name" value="EpsG-like"/>
</dbReference>
<proteinExistence type="predicted"/>
<sequence>MIFYAVLMLFIILLWFLLIGFPTRQRIKLYCFGVCGVLFSLMAFKGPNIGNDTPVYIALYNQLQNSVDLFDNPTRYELGYVIFSKVISWIFQDYQYLFILVAIIVIVSVKNLILKNSSIIWMSFYLLISLRLYYFFLSGLRQTIAVAIVCISYQYIKERKPIKFSLVILLAATFHYTAIVFLIAYPISRLKFNRKGACIVLLATIFTYFLFNPVISLVFRIMPSYYSHYQDATYFAENNLANYINALVILVFFLLGIVYRDSRQSISSFEKNDVIVDRGIYSEKDTLSYFMLVAFAIALIAVKASILDRVYMYFWIFGIIYIPNVLSKIRNKKEAVLIQYLIIVLTCAYNLIILYYRPNWNNIVPYTFFWQ</sequence>